<keyword evidence="3" id="KW-1185">Reference proteome</keyword>
<feature type="non-terminal residue" evidence="2">
    <location>
        <position position="55"/>
    </location>
</feature>
<dbReference type="AlphaFoldDB" id="A0ABD0RJ44"/>
<comment type="caution">
    <text evidence="2">The sequence shown here is derived from an EMBL/GenBank/DDBJ whole genome shotgun (WGS) entry which is preliminary data.</text>
</comment>
<proteinExistence type="predicted"/>
<dbReference type="EMBL" id="JAMKFB020000003">
    <property type="protein sequence ID" value="KAL0198557.1"/>
    <property type="molecule type" value="Genomic_DNA"/>
</dbReference>
<dbReference type="InterPro" id="IPR032013">
    <property type="entry name" value="DUF4795"/>
</dbReference>
<evidence type="ECO:0000313" key="3">
    <source>
        <dbReference type="Proteomes" id="UP001529510"/>
    </source>
</evidence>
<name>A0ABD0RJ44_CIRMR</name>
<evidence type="ECO:0000259" key="1">
    <source>
        <dbReference type="Pfam" id="PF16043"/>
    </source>
</evidence>
<sequence length="55" mass="6402">KADKRALESKVSRVQFDSMTEQLNNMLQELLSKISGQEQDWNKVIEKISTEMDCK</sequence>
<reference evidence="2 3" key="1">
    <citation type="submission" date="2024-05" db="EMBL/GenBank/DDBJ databases">
        <title>Genome sequencing and assembly of Indian major carp, Cirrhinus mrigala (Hamilton, 1822).</title>
        <authorList>
            <person name="Mohindra V."/>
            <person name="Chowdhury L.M."/>
            <person name="Lal K."/>
            <person name="Jena J.K."/>
        </authorList>
    </citation>
    <scope>NUCLEOTIDE SEQUENCE [LARGE SCALE GENOMIC DNA]</scope>
    <source>
        <strain evidence="2">CM1030</strain>
        <tissue evidence="2">Blood</tissue>
    </source>
</reference>
<dbReference type="PANTHER" id="PTHR47080:SF1">
    <property type="entry name" value="CHROMOSOME 16 OPEN READING FRAME 96"/>
    <property type="match status" value="1"/>
</dbReference>
<dbReference type="Pfam" id="PF16043">
    <property type="entry name" value="DUF4795"/>
    <property type="match status" value="1"/>
</dbReference>
<feature type="domain" description="DUF4795" evidence="1">
    <location>
        <begin position="1"/>
        <end position="55"/>
    </location>
</feature>
<protein>
    <recommendedName>
        <fullName evidence="1">DUF4795 domain-containing protein</fullName>
    </recommendedName>
</protein>
<accession>A0ABD0RJ44</accession>
<organism evidence="2 3">
    <name type="scientific">Cirrhinus mrigala</name>
    <name type="common">Mrigala</name>
    <dbReference type="NCBI Taxonomy" id="683832"/>
    <lineage>
        <taxon>Eukaryota</taxon>
        <taxon>Metazoa</taxon>
        <taxon>Chordata</taxon>
        <taxon>Craniata</taxon>
        <taxon>Vertebrata</taxon>
        <taxon>Euteleostomi</taxon>
        <taxon>Actinopterygii</taxon>
        <taxon>Neopterygii</taxon>
        <taxon>Teleostei</taxon>
        <taxon>Ostariophysi</taxon>
        <taxon>Cypriniformes</taxon>
        <taxon>Cyprinidae</taxon>
        <taxon>Labeoninae</taxon>
        <taxon>Labeonini</taxon>
        <taxon>Cirrhinus</taxon>
    </lineage>
</organism>
<dbReference type="Proteomes" id="UP001529510">
    <property type="component" value="Unassembled WGS sequence"/>
</dbReference>
<dbReference type="PANTHER" id="PTHR47080">
    <property type="entry name" value="CHROMOSOME 16 OPEN READING FRAME 96"/>
    <property type="match status" value="1"/>
</dbReference>
<gene>
    <name evidence="2" type="ORF">M9458_007097</name>
</gene>
<feature type="non-terminal residue" evidence="2">
    <location>
        <position position="1"/>
    </location>
</feature>
<evidence type="ECO:0000313" key="2">
    <source>
        <dbReference type="EMBL" id="KAL0198557.1"/>
    </source>
</evidence>